<dbReference type="GeneID" id="20805079"/>
<protein>
    <submittedName>
        <fullName evidence="1">Uncharacterized protein</fullName>
    </submittedName>
</protein>
<dbReference type="RefSeq" id="XP_009825306.1">
    <property type="nucleotide sequence ID" value="XM_009827004.1"/>
</dbReference>
<evidence type="ECO:0000313" key="1">
    <source>
        <dbReference type="EMBL" id="ETV85288.1"/>
    </source>
</evidence>
<dbReference type="AlphaFoldDB" id="W4H292"/>
<reference evidence="1" key="1">
    <citation type="submission" date="2013-12" db="EMBL/GenBank/DDBJ databases">
        <title>The Genome Sequence of Aphanomyces astaci APO3.</title>
        <authorList>
            <consortium name="The Broad Institute Genomics Platform"/>
            <person name="Russ C."/>
            <person name="Tyler B."/>
            <person name="van West P."/>
            <person name="Dieguez-Uribeondo J."/>
            <person name="Young S.K."/>
            <person name="Zeng Q."/>
            <person name="Gargeya S."/>
            <person name="Fitzgerald M."/>
            <person name="Abouelleil A."/>
            <person name="Alvarado L."/>
            <person name="Chapman S.B."/>
            <person name="Gainer-Dewar J."/>
            <person name="Goldberg J."/>
            <person name="Griggs A."/>
            <person name="Gujja S."/>
            <person name="Hansen M."/>
            <person name="Howarth C."/>
            <person name="Imamovic A."/>
            <person name="Ireland A."/>
            <person name="Larimer J."/>
            <person name="McCowan C."/>
            <person name="Murphy C."/>
            <person name="Pearson M."/>
            <person name="Poon T.W."/>
            <person name="Priest M."/>
            <person name="Roberts A."/>
            <person name="Saif S."/>
            <person name="Shea T."/>
            <person name="Sykes S."/>
            <person name="Wortman J."/>
            <person name="Nusbaum C."/>
            <person name="Birren B."/>
        </authorList>
    </citation>
    <scope>NUCLEOTIDE SEQUENCE [LARGE SCALE GENOMIC DNA]</scope>
    <source>
        <strain evidence="1">APO3</strain>
    </source>
</reference>
<organism evidence="1">
    <name type="scientific">Aphanomyces astaci</name>
    <name type="common">Crayfish plague agent</name>
    <dbReference type="NCBI Taxonomy" id="112090"/>
    <lineage>
        <taxon>Eukaryota</taxon>
        <taxon>Sar</taxon>
        <taxon>Stramenopiles</taxon>
        <taxon>Oomycota</taxon>
        <taxon>Saprolegniomycetes</taxon>
        <taxon>Saprolegniales</taxon>
        <taxon>Verrucalvaceae</taxon>
        <taxon>Aphanomyces</taxon>
    </lineage>
</organism>
<dbReference type="VEuPathDB" id="FungiDB:H257_03083"/>
<proteinExistence type="predicted"/>
<accession>W4H292</accession>
<name>W4H292_APHAT</name>
<sequence length="104" mass="11408">MSGALGFYSILLGSFVESKCPSLVPFNEVIRRYQGRGKCRLPLAHLKASIVALSRIQTANFDFKLKLACHPLIGGMNLINQIPANPRRVGLITHQASRLLLAAH</sequence>
<dbReference type="EMBL" id="KI913118">
    <property type="protein sequence ID" value="ETV85288.1"/>
    <property type="molecule type" value="Genomic_DNA"/>
</dbReference>
<gene>
    <name evidence="1" type="ORF">H257_03083</name>
</gene>